<protein>
    <submittedName>
        <fullName evidence="7">Related to beta-glucosidase</fullName>
    </submittedName>
</protein>
<evidence type="ECO:0000256" key="6">
    <source>
        <dbReference type="SAM" id="SignalP"/>
    </source>
</evidence>
<dbReference type="SUPFAM" id="SSF51445">
    <property type="entry name" value="(Trans)glycosidases"/>
    <property type="match status" value="1"/>
</dbReference>
<keyword evidence="8" id="KW-1185">Reference proteome</keyword>
<dbReference type="STRING" id="576137.A0A1L7X6C4"/>
<dbReference type="AlphaFoldDB" id="A0A1L7X6C4"/>
<feature type="region of interest" description="Disordered" evidence="5">
    <location>
        <begin position="22"/>
        <end position="50"/>
    </location>
</feature>
<keyword evidence="2" id="KW-0378">Hydrolase</keyword>
<dbReference type="GO" id="GO:0005975">
    <property type="term" value="P:carbohydrate metabolic process"/>
    <property type="evidence" value="ECO:0007669"/>
    <property type="project" value="InterPro"/>
</dbReference>
<comment type="similarity">
    <text evidence="1 4">Belongs to the glycosyl hydrolase 1 family.</text>
</comment>
<evidence type="ECO:0000256" key="4">
    <source>
        <dbReference type="RuleBase" id="RU003690"/>
    </source>
</evidence>
<dbReference type="OrthoDB" id="65569at2759"/>
<evidence type="ECO:0000313" key="8">
    <source>
        <dbReference type="Proteomes" id="UP000184330"/>
    </source>
</evidence>
<evidence type="ECO:0000313" key="7">
    <source>
        <dbReference type="EMBL" id="CZR60562.1"/>
    </source>
</evidence>
<dbReference type="PANTHER" id="PTHR10353:SF36">
    <property type="entry name" value="LP05116P"/>
    <property type="match status" value="1"/>
</dbReference>
<gene>
    <name evidence="7" type="ORF">PAC_10458</name>
</gene>
<reference evidence="7 8" key="1">
    <citation type="submission" date="2016-03" db="EMBL/GenBank/DDBJ databases">
        <authorList>
            <person name="Ploux O."/>
        </authorList>
    </citation>
    <scope>NUCLEOTIDE SEQUENCE [LARGE SCALE GENOMIC DNA]</scope>
    <source>
        <strain evidence="7 8">UAMH 11012</strain>
    </source>
</reference>
<dbReference type="InterPro" id="IPR001360">
    <property type="entry name" value="Glyco_hydro_1"/>
</dbReference>
<dbReference type="Proteomes" id="UP000184330">
    <property type="component" value="Unassembled WGS sequence"/>
</dbReference>
<organism evidence="7 8">
    <name type="scientific">Phialocephala subalpina</name>
    <dbReference type="NCBI Taxonomy" id="576137"/>
    <lineage>
        <taxon>Eukaryota</taxon>
        <taxon>Fungi</taxon>
        <taxon>Dikarya</taxon>
        <taxon>Ascomycota</taxon>
        <taxon>Pezizomycotina</taxon>
        <taxon>Leotiomycetes</taxon>
        <taxon>Helotiales</taxon>
        <taxon>Mollisiaceae</taxon>
        <taxon>Phialocephala</taxon>
        <taxon>Phialocephala fortinii species complex</taxon>
    </lineage>
</organism>
<dbReference type="EMBL" id="FJOG01000016">
    <property type="protein sequence ID" value="CZR60562.1"/>
    <property type="molecule type" value="Genomic_DNA"/>
</dbReference>
<name>A0A1L7X6C4_9HELO</name>
<feature type="signal peptide" evidence="6">
    <location>
        <begin position="1"/>
        <end position="17"/>
    </location>
</feature>
<dbReference type="Gene3D" id="3.20.20.80">
    <property type="entry name" value="Glycosidases"/>
    <property type="match status" value="1"/>
</dbReference>
<evidence type="ECO:0000256" key="1">
    <source>
        <dbReference type="ARBA" id="ARBA00010838"/>
    </source>
</evidence>
<evidence type="ECO:0000256" key="2">
    <source>
        <dbReference type="ARBA" id="ARBA00022801"/>
    </source>
</evidence>
<keyword evidence="6" id="KW-0732">Signal</keyword>
<accession>A0A1L7X6C4</accession>
<dbReference type="InterPro" id="IPR017853">
    <property type="entry name" value="GH"/>
</dbReference>
<dbReference type="PANTHER" id="PTHR10353">
    <property type="entry name" value="GLYCOSYL HYDROLASE"/>
    <property type="match status" value="1"/>
</dbReference>
<feature type="chain" id="PRO_5013018793" evidence="6">
    <location>
        <begin position="18"/>
        <end position="618"/>
    </location>
</feature>
<dbReference type="InterPro" id="IPR033132">
    <property type="entry name" value="GH_1_N_CS"/>
</dbReference>
<keyword evidence="3" id="KW-0326">Glycosidase</keyword>
<dbReference type="Pfam" id="PF00232">
    <property type="entry name" value="Glyco_hydro_1"/>
    <property type="match status" value="1"/>
</dbReference>
<dbReference type="PRINTS" id="PR00131">
    <property type="entry name" value="GLHYDRLASE1"/>
</dbReference>
<dbReference type="GO" id="GO:0008422">
    <property type="term" value="F:beta-glucosidase activity"/>
    <property type="evidence" value="ECO:0007669"/>
    <property type="project" value="TreeGrafter"/>
</dbReference>
<evidence type="ECO:0000256" key="5">
    <source>
        <dbReference type="SAM" id="MobiDB-lite"/>
    </source>
</evidence>
<feature type="compositionally biased region" description="Low complexity" evidence="5">
    <location>
        <begin position="22"/>
        <end position="33"/>
    </location>
</feature>
<sequence length="618" mass="67908">MEFTALLLLLLAEHGLAQTTTATGSPASTATISPFSTQGVNTTATGSPATATAFPPSTTVSGSAISNPTAFTSAITVNVADLWDLFVGPVSTAAINTTVSPTPIPTNELIPPPGLYYSSFPSGQQIPLIAKNESWKFPAGFWWGLASAAYQVEGAAKDEGRGPSIWDVLLHRVTGYSVANQTGDIANNQYYLYKQDIARIAALGVKTYSFSISWSRVMPFGNGPVNELALAHYDDVINTCIEYGVEPSVTLYHWDLPLNLQNQYGGWLSSNIVDDFAAYAQVVFSRYGNKVPRWFTVNEPIVFCENYPLPDNYFTNTSIPKKQQPFFCGHHVLLAHAKAYHLARSLGINGTISFKTNGGYKIPLTNSSADALAVQRAWDFNEGWFANPTFINGDYPHYLKEYVSGLGLEFTDEEKASINGTADIFAHDAYTSQFYMAPDSGVDACVSNSSHPLYPSCANTTYTYSTADGGWNIGPAADPLSPWLHKATDWVVPFLHYIQDTWRPTGGIAITEFGFAEPFEVYKTVKADILFDPIRSSYYRDYMQAILMAISEGVNVVGTLAWSILDNLEWSSGYQDKFGIQYCNFTTQERAYKASFFEYVNAFKVYGTDEVVPHYVPS</sequence>
<dbReference type="PROSITE" id="PS00653">
    <property type="entry name" value="GLYCOSYL_HYDROL_F1_2"/>
    <property type="match status" value="1"/>
</dbReference>
<evidence type="ECO:0000256" key="3">
    <source>
        <dbReference type="ARBA" id="ARBA00023295"/>
    </source>
</evidence>
<proteinExistence type="inferred from homology"/>